<keyword evidence="3" id="KW-1185">Reference proteome</keyword>
<proteinExistence type="predicted"/>
<feature type="region of interest" description="Disordered" evidence="1">
    <location>
        <begin position="34"/>
        <end position="59"/>
    </location>
</feature>
<evidence type="ECO:0000313" key="2">
    <source>
        <dbReference type="EMBL" id="ORM72328.1"/>
    </source>
</evidence>
<dbReference type="EMBL" id="MLFS01000043">
    <property type="protein sequence ID" value="ORM72328.1"/>
    <property type="molecule type" value="Genomic_DNA"/>
</dbReference>
<gene>
    <name evidence="2" type="ORF">HA48_14825</name>
</gene>
<protein>
    <submittedName>
        <fullName evidence="2">Uncharacterized protein</fullName>
    </submittedName>
</protein>
<dbReference type="Proteomes" id="UP000193104">
    <property type="component" value="Unassembled WGS sequence"/>
</dbReference>
<feature type="compositionally biased region" description="Basic and acidic residues" evidence="1">
    <location>
        <begin position="43"/>
        <end position="57"/>
    </location>
</feature>
<sequence>MTLYIYAHRVTFAVFNCRVRIYAHLARRGVLAARPGARASKGPPDRKGTRHPADRPRHPWRGRFALRAGLRWSSGMAMAVNMPAFGYWLRMV</sequence>
<reference evidence="2 3" key="1">
    <citation type="journal article" date="2017" name="Antonie Van Leeuwenhoek">
        <title>Phylogenomic resolution of the bacterial genus Pantoea and its relationship with Erwinia and Tatumella.</title>
        <authorList>
            <person name="Palmer M."/>
            <person name="Steenkamp E.T."/>
            <person name="Coetzee M.P."/>
            <person name="Chan W.Y."/>
            <person name="van Zyl E."/>
            <person name="De Maayer P."/>
            <person name="Coutinho T.A."/>
            <person name="Blom J."/>
            <person name="Smits T.H."/>
            <person name="Duffy B."/>
            <person name="Venter S.N."/>
        </authorList>
    </citation>
    <scope>NUCLEOTIDE SEQUENCE [LARGE SCALE GENOMIC DNA]</scope>
    <source>
        <strain evidence="2 3">LMG 26277</strain>
    </source>
</reference>
<dbReference type="STRING" id="1076551.HA48_14825"/>
<evidence type="ECO:0000256" key="1">
    <source>
        <dbReference type="SAM" id="MobiDB-lite"/>
    </source>
</evidence>
<evidence type="ECO:0000313" key="3">
    <source>
        <dbReference type="Proteomes" id="UP000193104"/>
    </source>
</evidence>
<accession>A0A1X1D6P1</accession>
<organism evidence="2 3">
    <name type="scientific">Pantoea wallisii</name>
    <dbReference type="NCBI Taxonomy" id="1076551"/>
    <lineage>
        <taxon>Bacteria</taxon>
        <taxon>Pseudomonadati</taxon>
        <taxon>Pseudomonadota</taxon>
        <taxon>Gammaproteobacteria</taxon>
        <taxon>Enterobacterales</taxon>
        <taxon>Erwiniaceae</taxon>
        <taxon>Pantoea</taxon>
    </lineage>
</organism>
<comment type="caution">
    <text evidence="2">The sequence shown here is derived from an EMBL/GenBank/DDBJ whole genome shotgun (WGS) entry which is preliminary data.</text>
</comment>
<name>A0A1X1D6P1_9GAMM</name>
<dbReference type="AlphaFoldDB" id="A0A1X1D6P1"/>